<dbReference type="Gene3D" id="3.40.50.300">
    <property type="entry name" value="P-loop containing nucleotide triphosphate hydrolases"/>
    <property type="match status" value="1"/>
</dbReference>
<evidence type="ECO:0000313" key="2">
    <source>
        <dbReference type="EMBL" id="MDG0814637.1"/>
    </source>
</evidence>
<dbReference type="InterPro" id="IPR027417">
    <property type="entry name" value="P-loop_NTPase"/>
</dbReference>
<evidence type="ECO:0000313" key="3">
    <source>
        <dbReference type="Proteomes" id="UP001153404"/>
    </source>
</evidence>
<evidence type="ECO:0000259" key="1">
    <source>
        <dbReference type="Pfam" id="PF00005"/>
    </source>
</evidence>
<gene>
    <name evidence="2" type="ORF">OMP40_39140</name>
</gene>
<dbReference type="GO" id="GO:0016887">
    <property type="term" value="F:ATP hydrolysis activity"/>
    <property type="evidence" value="ECO:0007669"/>
    <property type="project" value="InterPro"/>
</dbReference>
<dbReference type="InterPro" id="IPR039421">
    <property type="entry name" value="Type_1_exporter"/>
</dbReference>
<keyword evidence="2" id="KW-0547">Nucleotide-binding</keyword>
<sequence length="213" mass="23536">MLKIVLGLYVPDGDPVRYDGVPIGEMDRNRMFERVQVLFQDFVRYQGTVRENMAAGHADALQDDARLRSALTAAGLGDLAQGRGPDTPLGQMDASAIYLSGGQWQKLALSRLFLHPDADLVVLDEPTSALDPLSESAAMDGIWRLFADKTVLLVTHRVALARRADRIWVMDAGRLVEEGNHEALLALGGRYARVWSEQEALHDRLTTLRSGSR</sequence>
<dbReference type="InterPro" id="IPR017871">
    <property type="entry name" value="ABC_transporter-like_CS"/>
</dbReference>
<dbReference type="PROSITE" id="PS00211">
    <property type="entry name" value="ABC_TRANSPORTER_1"/>
    <property type="match status" value="1"/>
</dbReference>
<dbReference type="SUPFAM" id="SSF52540">
    <property type="entry name" value="P-loop containing nucleoside triphosphate hydrolases"/>
    <property type="match status" value="1"/>
</dbReference>
<keyword evidence="3" id="KW-1185">Reference proteome</keyword>
<dbReference type="Pfam" id="PF00005">
    <property type="entry name" value="ABC_tran"/>
    <property type="match status" value="1"/>
</dbReference>
<dbReference type="AlphaFoldDB" id="A0A9X4L141"/>
<name>A0A9X4L141_9BACL</name>
<organism evidence="2 3">
    <name type="scientific">Cohnella rhizosphaerae</name>
    <dbReference type="NCBI Taxonomy" id="1457232"/>
    <lineage>
        <taxon>Bacteria</taxon>
        <taxon>Bacillati</taxon>
        <taxon>Bacillota</taxon>
        <taxon>Bacilli</taxon>
        <taxon>Bacillales</taxon>
        <taxon>Paenibacillaceae</taxon>
        <taxon>Cohnella</taxon>
    </lineage>
</organism>
<feature type="domain" description="ABC transporter" evidence="1">
    <location>
        <begin position="2"/>
        <end position="128"/>
    </location>
</feature>
<dbReference type="GO" id="GO:0005524">
    <property type="term" value="F:ATP binding"/>
    <property type="evidence" value="ECO:0007669"/>
    <property type="project" value="UniProtKB-KW"/>
</dbReference>
<dbReference type="PANTHER" id="PTHR24221:SF654">
    <property type="entry name" value="ATP-BINDING CASSETTE SUB-FAMILY B MEMBER 6"/>
    <property type="match status" value="1"/>
</dbReference>
<reference evidence="2" key="1">
    <citation type="submission" date="2022-10" db="EMBL/GenBank/DDBJ databases">
        <title>Comparative genomic analysis of Cohnella hashimotonis sp. nov., isolated from the International Space Station.</title>
        <authorList>
            <person name="Simpson A."/>
            <person name="Venkateswaran K."/>
        </authorList>
    </citation>
    <scope>NUCLEOTIDE SEQUENCE</scope>
    <source>
        <strain evidence="2">DSM 28161</strain>
    </source>
</reference>
<dbReference type="PANTHER" id="PTHR24221">
    <property type="entry name" value="ATP-BINDING CASSETTE SUB-FAMILY B"/>
    <property type="match status" value="1"/>
</dbReference>
<dbReference type="EMBL" id="JAPDIA010000009">
    <property type="protein sequence ID" value="MDG0814637.1"/>
    <property type="molecule type" value="Genomic_DNA"/>
</dbReference>
<dbReference type="InterPro" id="IPR003439">
    <property type="entry name" value="ABC_transporter-like_ATP-bd"/>
</dbReference>
<protein>
    <submittedName>
        <fullName evidence="2">ATP-binding cassette domain-containing protein</fullName>
    </submittedName>
</protein>
<dbReference type="GO" id="GO:0034040">
    <property type="term" value="F:ATPase-coupled lipid transmembrane transporter activity"/>
    <property type="evidence" value="ECO:0007669"/>
    <property type="project" value="TreeGrafter"/>
</dbReference>
<keyword evidence="2" id="KW-0067">ATP-binding</keyword>
<comment type="caution">
    <text evidence="2">The sequence shown here is derived from an EMBL/GenBank/DDBJ whole genome shotgun (WGS) entry which is preliminary data.</text>
</comment>
<accession>A0A9X4L141</accession>
<dbReference type="Proteomes" id="UP001153404">
    <property type="component" value="Unassembled WGS sequence"/>
</dbReference>
<proteinExistence type="predicted"/>